<dbReference type="Gene3D" id="6.20.330.10">
    <property type="match status" value="1"/>
</dbReference>
<dbReference type="Gene3D" id="3.90.226.10">
    <property type="entry name" value="2-enoyl-CoA Hydratase, Chain A, domain 1"/>
    <property type="match status" value="1"/>
</dbReference>
<evidence type="ECO:0000256" key="2">
    <source>
        <dbReference type="ARBA" id="ARBA00008683"/>
    </source>
</evidence>
<feature type="domain" description="Peptidase S49" evidence="10">
    <location>
        <begin position="149"/>
        <end position="297"/>
    </location>
</feature>
<evidence type="ECO:0000256" key="6">
    <source>
        <dbReference type="ARBA" id="ARBA00022801"/>
    </source>
</evidence>
<keyword evidence="7" id="KW-0720">Serine protease</keyword>
<keyword evidence="5" id="KW-0812">Transmembrane</keyword>
<name>A0ABN9R1A1_9DINO</name>
<dbReference type="PANTHER" id="PTHR42987:SF4">
    <property type="entry name" value="PROTEASE SOHB-RELATED"/>
    <property type="match status" value="1"/>
</dbReference>
<dbReference type="PANTHER" id="PTHR42987">
    <property type="entry name" value="PEPTIDASE S49"/>
    <property type="match status" value="1"/>
</dbReference>
<dbReference type="InterPro" id="IPR002142">
    <property type="entry name" value="Peptidase_S49"/>
</dbReference>
<keyword evidence="9" id="KW-0472">Membrane</keyword>
<dbReference type="Proteomes" id="UP001189429">
    <property type="component" value="Unassembled WGS sequence"/>
</dbReference>
<gene>
    <name evidence="12" type="ORF">PCOR1329_LOCUS16753</name>
</gene>
<evidence type="ECO:0000259" key="11">
    <source>
        <dbReference type="Pfam" id="PF08496"/>
    </source>
</evidence>
<keyword evidence="4" id="KW-0645">Protease</keyword>
<keyword evidence="13" id="KW-1185">Reference proteome</keyword>
<comment type="subcellular location">
    <subcellularLocation>
        <location evidence="1">Cell membrane</location>
    </subcellularLocation>
</comment>
<evidence type="ECO:0000256" key="3">
    <source>
        <dbReference type="ARBA" id="ARBA00022475"/>
    </source>
</evidence>
<evidence type="ECO:0000256" key="4">
    <source>
        <dbReference type="ARBA" id="ARBA00022670"/>
    </source>
</evidence>
<comment type="similarity">
    <text evidence="2">Belongs to the peptidase S49 family.</text>
</comment>
<protein>
    <recommendedName>
        <fullName evidence="14">Peptidase S49 domain-containing protein</fullName>
    </recommendedName>
</protein>
<dbReference type="InterPro" id="IPR029045">
    <property type="entry name" value="ClpP/crotonase-like_dom_sf"/>
</dbReference>
<dbReference type="Pfam" id="PF01343">
    <property type="entry name" value="Peptidase_S49"/>
    <property type="match status" value="1"/>
</dbReference>
<evidence type="ECO:0000256" key="8">
    <source>
        <dbReference type="ARBA" id="ARBA00022989"/>
    </source>
</evidence>
<evidence type="ECO:0000259" key="10">
    <source>
        <dbReference type="Pfam" id="PF01343"/>
    </source>
</evidence>
<reference evidence="12" key="1">
    <citation type="submission" date="2023-10" db="EMBL/GenBank/DDBJ databases">
        <authorList>
            <person name="Chen Y."/>
            <person name="Shah S."/>
            <person name="Dougan E. K."/>
            <person name="Thang M."/>
            <person name="Chan C."/>
        </authorList>
    </citation>
    <scope>NUCLEOTIDE SEQUENCE [LARGE SCALE GENOMIC DNA]</scope>
</reference>
<dbReference type="SUPFAM" id="SSF52096">
    <property type="entry name" value="ClpP/crotonase"/>
    <property type="match status" value="1"/>
</dbReference>
<organism evidence="12 13">
    <name type="scientific">Prorocentrum cordatum</name>
    <dbReference type="NCBI Taxonomy" id="2364126"/>
    <lineage>
        <taxon>Eukaryota</taxon>
        <taxon>Sar</taxon>
        <taxon>Alveolata</taxon>
        <taxon>Dinophyceae</taxon>
        <taxon>Prorocentrales</taxon>
        <taxon>Prorocentraceae</taxon>
        <taxon>Prorocentrum</taxon>
    </lineage>
</organism>
<keyword evidence="3" id="KW-1003">Cell membrane</keyword>
<dbReference type="InterPro" id="IPR013703">
    <property type="entry name" value="Peptidase_S49_N_proteobac"/>
</dbReference>
<sequence length="353" mass="38097">MFKLKLLNDAERWKADQKQLAELLGQEAWPCTELARAAKEEETARRRQVQEALAHQRVLILHALAAGDAASTVLARLRPRTFVFDFQVSPPGQDGGLQGGMKQKLVALRDTVTFILACASPQDSVVLRLRSPGGGVTDYGLAASQLLRFRKAEIPLTVCIDNVAASGGYMMASTANAIVAAPFAFVGSIGVIATVPNFSKLLKRADVDYLQFTAGRWKRTVDPFTPPTEEGIEKMREDVDKIHQAFKGHVAESRDVDIEGVATGEVFMGVEAVGRGLVDRLATSDEVLAAQMQHTDVVEVSLAPAKKKGLLQLLEGRLAAAEATARRLLGPFMHRGGEGCVSLECADPRVRGG</sequence>
<evidence type="ECO:0000256" key="1">
    <source>
        <dbReference type="ARBA" id="ARBA00004236"/>
    </source>
</evidence>
<dbReference type="CDD" id="cd07023">
    <property type="entry name" value="S49_Sppa_N_C"/>
    <property type="match status" value="1"/>
</dbReference>
<feature type="domain" description="Peptidase S49 N-terminal proteobacteria" evidence="11">
    <location>
        <begin position="18"/>
        <end position="146"/>
    </location>
</feature>
<dbReference type="NCBIfam" id="NF008745">
    <property type="entry name" value="PRK11778.1"/>
    <property type="match status" value="1"/>
</dbReference>
<evidence type="ECO:0000256" key="5">
    <source>
        <dbReference type="ARBA" id="ARBA00022692"/>
    </source>
</evidence>
<proteinExistence type="inferred from homology"/>
<evidence type="ECO:0000313" key="13">
    <source>
        <dbReference type="Proteomes" id="UP001189429"/>
    </source>
</evidence>
<evidence type="ECO:0000256" key="9">
    <source>
        <dbReference type="ARBA" id="ARBA00023136"/>
    </source>
</evidence>
<evidence type="ECO:0008006" key="14">
    <source>
        <dbReference type="Google" id="ProtNLM"/>
    </source>
</evidence>
<evidence type="ECO:0000256" key="7">
    <source>
        <dbReference type="ARBA" id="ARBA00022825"/>
    </source>
</evidence>
<keyword evidence="6" id="KW-0378">Hydrolase</keyword>
<keyword evidence="8" id="KW-1133">Transmembrane helix</keyword>
<evidence type="ECO:0000313" key="12">
    <source>
        <dbReference type="EMBL" id="CAK0812477.1"/>
    </source>
</evidence>
<accession>A0ABN9R1A1</accession>
<comment type="caution">
    <text evidence="12">The sequence shown here is derived from an EMBL/GenBank/DDBJ whole genome shotgun (WGS) entry which is preliminary data.</text>
</comment>
<dbReference type="Pfam" id="PF08496">
    <property type="entry name" value="Peptidase_S49_N"/>
    <property type="match status" value="1"/>
</dbReference>
<dbReference type="InterPro" id="IPR047272">
    <property type="entry name" value="S49_SppA_C"/>
</dbReference>
<dbReference type="EMBL" id="CAUYUJ010005151">
    <property type="protein sequence ID" value="CAK0812477.1"/>
    <property type="molecule type" value="Genomic_DNA"/>
</dbReference>